<dbReference type="AlphaFoldDB" id="A0AAQ1P3L5"/>
<evidence type="ECO:0000313" key="3">
    <source>
        <dbReference type="Proteomes" id="UP000294335"/>
    </source>
</evidence>
<keyword evidence="1" id="KW-0472">Membrane</keyword>
<keyword evidence="1" id="KW-0812">Transmembrane</keyword>
<keyword evidence="1" id="KW-1133">Transmembrane helix</keyword>
<feature type="transmembrane region" description="Helical" evidence="1">
    <location>
        <begin position="6"/>
        <end position="27"/>
    </location>
</feature>
<sequence>MVRNGGPASAVPVFILVILGPLCGPFATQGRSYRGQHYSTHSFLEKTVLLYWLFLALPPEKSLHRSHNAPNKCGPVQLRLFRVQQ</sequence>
<name>A0AAQ1P3L5_9PSED</name>
<protein>
    <submittedName>
        <fullName evidence="2">Uncharacterized protein</fullName>
    </submittedName>
</protein>
<comment type="caution">
    <text evidence="2">The sequence shown here is derived from an EMBL/GenBank/DDBJ whole genome shotgun (WGS) entry which is preliminary data.</text>
</comment>
<evidence type="ECO:0000256" key="1">
    <source>
        <dbReference type="SAM" id="Phobius"/>
    </source>
</evidence>
<accession>A0AAQ1P3L5</accession>
<keyword evidence="3" id="KW-1185">Reference proteome</keyword>
<gene>
    <name evidence="2" type="ORF">JV551A3_V1_10339</name>
</gene>
<dbReference type="Proteomes" id="UP000294335">
    <property type="component" value="Unassembled WGS sequence"/>
</dbReference>
<organism evidence="2 3">
    <name type="scientific">Pseudomonas inefficax</name>
    <dbReference type="NCBI Taxonomy" id="2078786"/>
    <lineage>
        <taxon>Bacteria</taxon>
        <taxon>Pseudomonadati</taxon>
        <taxon>Pseudomonadota</taxon>
        <taxon>Gammaproteobacteria</taxon>
        <taxon>Pseudomonadales</taxon>
        <taxon>Pseudomonadaceae</taxon>
        <taxon>Pseudomonas</taxon>
    </lineage>
</organism>
<proteinExistence type="predicted"/>
<reference evidence="2 3" key="1">
    <citation type="submission" date="2018-02" db="EMBL/GenBank/DDBJ databases">
        <authorList>
            <person name="Dubost A."/>
        </authorList>
    </citation>
    <scope>NUCLEOTIDE SEQUENCE [LARGE SCALE GENOMIC DNA]</scope>
    <source>
        <strain evidence="3">JV551A3</strain>
    </source>
</reference>
<dbReference type="EMBL" id="OPYN01000001">
    <property type="protein sequence ID" value="SPO58524.1"/>
    <property type="molecule type" value="Genomic_DNA"/>
</dbReference>
<evidence type="ECO:0000313" key="2">
    <source>
        <dbReference type="EMBL" id="SPO58524.1"/>
    </source>
</evidence>